<dbReference type="NCBIfam" id="TIGR01571">
    <property type="entry name" value="A_thal_Cys_rich"/>
    <property type="match status" value="1"/>
</dbReference>
<proteinExistence type="predicted"/>
<evidence type="ECO:0000256" key="2">
    <source>
        <dbReference type="SAM" id="Phobius"/>
    </source>
</evidence>
<gene>
    <name evidence="3" type="ORF">ACOF00016_LOCUS8548</name>
</gene>
<keyword evidence="2" id="KW-0472">Membrane</keyword>
<keyword evidence="2" id="KW-1133">Transmembrane helix</keyword>
<accession>A0A7S3L4B8</accession>
<feature type="transmembrane region" description="Helical" evidence="2">
    <location>
        <begin position="123"/>
        <end position="152"/>
    </location>
</feature>
<dbReference type="AlphaFoldDB" id="A0A7S3L4B8"/>
<feature type="region of interest" description="Disordered" evidence="1">
    <location>
        <begin position="29"/>
        <end position="62"/>
    </location>
</feature>
<sequence>MTSKAEESLEKIELETPLLVDAILVEECPRSGGQGGATPRSRANKNEEGNEKVAPETKGHNIPHGKWRDGLFDCFSDCGTCIGAWWFAPAALGQVMTRMNLGLDGRVSQRQERGYACKNIVRAWIVVLILSGFVSFNFLSTVFAIYLIVLLYRVSKHVQKRYNIAESTDRTILQVICCQCCVTARLLRHTTDHKKYNYRLCAEDGLPRDAPGYPLAEEDPALDVVGEPEIQAV</sequence>
<evidence type="ECO:0000313" key="3">
    <source>
        <dbReference type="EMBL" id="CAE0411163.1"/>
    </source>
</evidence>
<dbReference type="Pfam" id="PF04749">
    <property type="entry name" value="PLAC8"/>
    <property type="match status" value="1"/>
</dbReference>
<dbReference type="PANTHER" id="PTHR15907">
    <property type="entry name" value="DUF614 FAMILY PROTEIN-RELATED"/>
    <property type="match status" value="1"/>
</dbReference>
<organism evidence="3">
    <name type="scientific">Amphora coffeiformis</name>
    <dbReference type="NCBI Taxonomy" id="265554"/>
    <lineage>
        <taxon>Eukaryota</taxon>
        <taxon>Sar</taxon>
        <taxon>Stramenopiles</taxon>
        <taxon>Ochrophyta</taxon>
        <taxon>Bacillariophyta</taxon>
        <taxon>Bacillariophyceae</taxon>
        <taxon>Bacillariophycidae</taxon>
        <taxon>Thalassiophysales</taxon>
        <taxon>Catenulaceae</taxon>
        <taxon>Amphora</taxon>
    </lineage>
</organism>
<protein>
    <submittedName>
        <fullName evidence="3">Uncharacterized protein</fullName>
    </submittedName>
</protein>
<dbReference type="InterPro" id="IPR006461">
    <property type="entry name" value="PLAC_motif_containing"/>
</dbReference>
<dbReference type="EMBL" id="HBIM01010193">
    <property type="protein sequence ID" value="CAE0411163.1"/>
    <property type="molecule type" value="Transcribed_RNA"/>
</dbReference>
<feature type="compositionally biased region" description="Basic and acidic residues" evidence="1">
    <location>
        <begin position="44"/>
        <end position="59"/>
    </location>
</feature>
<evidence type="ECO:0000256" key="1">
    <source>
        <dbReference type="SAM" id="MobiDB-lite"/>
    </source>
</evidence>
<reference evidence="3" key="1">
    <citation type="submission" date="2021-01" db="EMBL/GenBank/DDBJ databases">
        <authorList>
            <person name="Corre E."/>
            <person name="Pelletier E."/>
            <person name="Niang G."/>
            <person name="Scheremetjew M."/>
            <person name="Finn R."/>
            <person name="Kale V."/>
            <person name="Holt S."/>
            <person name="Cochrane G."/>
            <person name="Meng A."/>
            <person name="Brown T."/>
            <person name="Cohen L."/>
        </authorList>
    </citation>
    <scope>NUCLEOTIDE SEQUENCE</scope>
    <source>
        <strain evidence="3">CCMP127</strain>
    </source>
</reference>
<keyword evidence="2" id="KW-0812">Transmembrane</keyword>
<name>A0A7S3L4B8_9STRA</name>